<dbReference type="AlphaFoldDB" id="A0A6B1DVI8"/>
<evidence type="ECO:0000313" key="4">
    <source>
        <dbReference type="EMBL" id="MYD90693.1"/>
    </source>
</evidence>
<sequence length="329" mass="36113">MPELTAAIVGLGTTGTSLGLALKQARTEFHVLGHDRDRGRLAVASKLGAVDKTHWNLHRTVEPADLTVLAVPGSELPDLLPLLDETWKPRSLVVILTSAMQPVLALAEEHLPEQVAWVLANPVLTGINAPVREREDLFKDVLFCLVPGRDTAPETMQVAHNLIEHLGAKPHYVDALEHDGLVAGVEHTAHLLAAAYMHAAASGAGWSDARKLAGRAFHQATDSTLSPQHLQATLLANREYVSTWLTIMQRELAEWQQLLTGDGDELLARLEDQDEARVRWLKGASLQDWSEDRAPVVETSAGGVMRQMFLGRLGSRRRLPQDDGTDRER</sequence>
<name>A0A6B1DVI8_9CHLR</name>
<dbReference type="InterPro" id="IPR046825">
    <property type="entry name" value="PDH_C"/>
</dbReference>
<dbReference type="SUPFAM" id="SSF51735">
    <property type="entry name" value="NAD(P)-binding Rossmann-fold domains"/>
    <property type="match status" value="1"/>
</dbReference>
<dbReference type="SUPFAM" id="SSF48179">
    <property type="entry name" value="6-phosphogluconate dehydrogenase C-terminal domain-like"/>
    <property type="match status" value="1"/>
</dbReference>
<organism evidence="4">
    <name type="scientific">Caldilineaceae bacterium SB0662_bin_9</name>
    <dbReference type="NCBI Taxonomy" id="2605258"/>
    <lineage>
        <taxon>Bacteria</taxon>
        <taxon>Bacillati</taxon>
        <taxon>Chloroflexota</taxon>
        <taxon>Caldilineae</taxon>
        <taxon>Caldilineales</taxon>
        <taxon>Caldilineaceae</taxon>
    </lineage>
</organism>
<dbReference type="InterPro" id="IPR046826">
    <property type="entry name" value="PDH_N"/>
</dbReference>
<dbReference type="EMBL" id="VXPY01000073">
    <property type="protein sequence ID" value="MYD90693.1"/>
    <property type="molecule type" value="Genomic_DNA"/>
</dbReference>
<dbReference type="Gene3D" id="1.10.3660.10">
    <property type="entry name" value="6-phosphogluconate dehydrogenase C-terminal like domain"/>
    <property type="match status" value="1"/>
</dbReference>
<protein>
    <submittedName>
        <fullName evidence="4">Prephenate dehydrogenase/arogenate dehydrogenase family protein</fullName>
    </submittedName>
</protein>
<dbReference type="PANTHER" id="PTHR21363">
    <property type="entry name" value="PREPHENATE DEHYDROGENASE"/>
    <property type="match status" value="1"/>
</dbReference>
<dbReference type="GO" id="GO:0006571">
    <property type="term" value="P:tyrosine biosynthetic process"/>
    <property type="evidence" value="ECO:0007669"/>
    <property type="project" value="InterPro"/>
</dbReference>
<dbReference type="InterPro" id="IPR050812">
    <property type="entry name" value="Preph/Arog_dehydrog"/>
</dbReference>
<dbReference type="PANTHER" id="PTHR21363:SF0">
    <property type="entry name" value="PREPHENATE DEHYDROGENASE [NADP(+)]"/>
    <property type="match status" value="1"/>
</dbReference>
<keyword evidence="2" id="KW-0560">Oxidoreductase</keyword>
<dbReference type="InterPro" id="IPR036291">
    <property type="entry name" value="NAD(P)-bd_dom_sf"/>
</dbReference>
<dbReference type="Gene3D" id="3.40.50.720">
    <property type="entry name" value="NAD(P)-binding Rossmann-like Domain"/>
    <property type="match status" value="1"/>
</dbReference>
<dbReference type="GO" id="GO:0008977">
    <property type="term" value="F:prephenate dehydrogenase (NAD+) activity"/>
    <property type="evidence" value="ECO:0007669"/>
    <property type="project" value="InterPro"/>
</dbReference>
<evidence type="ECO:0000259" key="3">
    <source>
        <dbReference type="PROSITE" id="PS51176"/>
    </source>
</evidence>
<dbReference type="PROSITE" id="PS51176">
    <property type="entry name" value="PDH_ADH"/>
    <property type="match status" value="1"/>
</dbReference>
<comment type="caution">
    <text evidence="4">The sequence shown here is derived from an EMBL/GenBank/DDBJ whole genome shotgun (WGS) entry which is preliminary data.</text>
</comment>
<proteinExistence type="inferred from homology"/>
<dbReference type="InterPro" id="IPR008927">
    <property type="entry name" value="6-PGluconate_DH-like_C_sf"/>
</dbReference>
<dbReference type="GO" id="GO:0004665">
    <property type="term" value="F:prephenate dehydrogenase (NADP+) activity"/>
    <property type="evidence" value="ECO:0007669"/>
    <property type="project" value="InterPro"/>
</dbReference>
<dbReference type="InterPro" id="IPR003099">
    <property type="entry name" value="Prephen_DH"/>
</dbReference>
<gene>
    <name evidence="4" type="ORF">F4Y08_10220</name>
</gene>
<dbReference type="Pfam" id="PF20463">
    <property type="entry name" value="PDH_C"/>
    <property type="match status" value="1"/>
</dbReference>
<dbReference type="GO" id="GO:0070403">
    <property type="term" value="F:NAD+ binding"/>
    <property type="evidence" value="ECO:0007669"/>
    <property type="project" value="InterPro"/>
</dbReference>
<feature type="domain" description="Prephenate/arogenate dehydrogenase" evidence="3">
    <location>
        <begin position="4"/>
        <end position="288"/>
    </location>
</feature>
<evidence type="ECO:0000256" key="1">
    <source>
        <dbReference type="ARBA" id="ARBA00007964"/>
    </source>
</evidence>
<reference evidence="4" key="1">
    <citation type="submission" date="2019-09" db="EMBL/GenBank/DDBJ databases">
        <title>Characterisation of the sponge microbiome using genome-centric metagenomics.</title>
        <authorList>
            <person name="Engelberts J.P."/>
            <person name="Robbins S.J."/>
            <person name="De Goeij J.M."/>
            <person name="Aranda M."/>
            <person name="Bell S.C."/>
            <person name="Webster N.S."/>
        </authorList>
    </citation>
    <scope>NUCLEOTIDE SEQUENCE</scope>
    <source>
        <strain evidence="4">SB0662_bin_9</strain>
    </source>
</reference>
<dbReference type="Pfam" id="PF02153">
    <property type="entry name" value="PDH_N"/>
    <property type="match status" value="1"/>
</dbReference>
<evidence type="ECO:0000256" key="2">
    <source>
        <dbReference type="ARBA" id="ARBA00023002"/>
    </source>
</evidence>
<accession>A0A6B1DVI8</accession>
<comment type="similarity">
    <text evidence="1">Belongs to the prephenate/arogenate dehydrogenase family.</text>
</comment>